<dbReference type="Proteomes" id="UP000199068">
    <property type="component" value="Unassembled WGS sequence"/>
</dbReference>
<gene>
    <name evidence="2" type="ORF">SAMN04515677_103317</name>
</gene>
<dbReference type="CDD" id="cd07432">
    <property type="entry name" value="PHP_HisPPase"/>
    <property type="match status" value="1"/>
</dbReference>
<dbReference type="GO" id="GO:0004534">
    <property type="term" value="F:5'-3' RNA exonuclease activity"/>
    <property type="evidence" value="ECO:0007669"/>
    <property type="project" value="TreeGrafter"/>
</dbReference>
<dbReference type="SUPFAM" id="SSF89550">
    <property type="entry name" value="PHP domain-like"/>
    <property type="match status" value="1"/>
</dbReference>
<dbReference type="EMBL" id="FNGW01000003">
    <property type="protein sequence ID" value="SDL76451.1"/>
    <property type="molecule type" value="Genomic_DNA"/>
</dbReference>
<dbReference type="InterPro" id="IPR016195">
    <property type="entry name" value="Pol/histidinol_Pase-like"/>
</dbReference>
<feature type="domain" description="Polymerase/histidinol phosphatase N-terminal" evidence="1">
    <location>
        <begin position="5"/>
        <end position="91"/>
    </location>
</feature>
<reference evidence="2 3" key="1">
    <citation type="submission" date="2016-10" db="EMBL/GenBank/DDBJ databases">
        <authorList>
            <person name="de Groot N.N."/>
        </authorList>
    </citation>
    <scope>NUCLEOTIDE SEQUENCE [LARGE SCALE GENOMIC DNA]</scope>
    <source>
        <strain evidence="2 3">DSM 797</strain>
    </source>
</reference>
<dbReference type="InterPro" id="IPR052018">
    <property type="entry name" value="PHP_domain"/>
</dbReference>
<dbReference type="PANTHER" id="PTHR42924:SF3">
    <property type="entry name" value="POLYMERASE_HISTIDINOL PHOSPHATASE N-TERMINAL DOMAIN-CONTAINING PROTEIN"/>
    <property type="match status" value="1"/>
</dbReference>
<accession>A0A1G9MR04</accession>
<dbReference type="Gene3D" id="3.20.20.140">
    <property type="entry name" value="Metal-dependent hydrolases"/>
    <property type="match status" value="1"/>
</dbReference>
<name>A0A1G9MR04_9FIRM</name>
<organism evidence="2 3">
    <name type="scientific">Romboutsia lituseburensis DSM 797</name>
    <dbReference type="NCBI Taxonomy" id="1121325"/>
    <lineage>
        <taxon>Bacteria</taxon>
        <taxon>Bacillati</taxon>
        <taxon>Bacillota</taxon>
        <taxon>Clostridia</taxon>
        <taxon>Peptostreptococcales</taxon>
        <taxon>Peptostreptococcaceae</taxon>
        <taxon>Romboutsia</taxon>
    </lineage>
</organism>
<dbReference type="GO" id="GO:0035312">
    <property type="term" value="F:5'-3' DNA exonuclease activity"/>
    <property type="evidence" value="ECO:0007669"/>
    <property type="project" value="TreeGrafter"/>
</dbReference>
<proteinExistence type="predicted"/>
<protein>
    <recommendedName>
        <fullName evidence="1">Polymerase/histidinol phosphatase N-terminal domain-containing protein</fullName>
    </recommendedName>
</protein>
<evidence type="ECO:0000313" key="3">
    <source>
        <dbReference type="Proteomes" id="UP000199068"/>
    </source>
</evidence>
<dbReference type="RefSeq" id="WP_092725009.1">
    <property type="nucleotide sequence ID" value="NZ_FNGW01000003.1"/>
</dbReference>
<dbReference type="STRING" id="1121325.SAMN04515677_103317"/>
<dbReference type="InterPro" id="IPR004013">
    <property type="entry name" value="PHP_dom"/>
</dbReference>
<keyword evidence="3" id="KW-1185">Reference proteome</keyword>
<dbReference type="InterPro" id="IPR003141">
    <property type="entry name" value="Pol/His_phosphatase_N"/>
</dbReference>
<evidence type="ECO:0000313" key="2">
    <source>
        <dbReference type="EMBL" id="SDL76451.1"/>
    </source>
</evidence>
<dbReference type="PANTHER" id="PTHR42924">
    <property type="entry name" value="EXONUCLEASE"/>
    <property type="match status" value="1"/>
</dbReference>
<evidence type="ECO:0000259" key="1">
    <source>
        <dbReference type="SMART" id="SM00481"/>
    </source>
</evidence>
<dbReference type="AlphaFoldDB" id="A0A1G9MR04"/>
<dbReference type="SMART" id="SM00481">
    <property type="entry name" value="POLIIIAc"/>
    <property type="match status" value="1"/>
</dbReference>
<dbReference type="Pfam" id="PF02811">
    <property type="entry name" value="PHP"/>
    <property type="match status" value="1"/>
</dbReference>
<sequence>MKFKYDLHVHTKEVSPCGRLSIEEIIDQYIEDGYSGLVITDHMRRGYYRKCNKEDWKEKTNEYFYSYDRAKEYCKDKDFYIGLGMEISFKSDTNDFLVYGFEKNDFLENEWMIEMELKEFYNKFKDKAVIIQAHPHRERGSKLEDINYLHGLEIFNLNPRHNNHNDLTEAIYKANPTLIATGGSDVHKQEDLCATGIYTDKKITSDNELVDILRSKDFKIIGMD</sequence>